<reference evidence="1" key="1">
    <citation type="submission" date="2014-09" db="EMBL/GenBank/DDBJ databases">
        <authorList>
            <person name="Magalhaes I.L.F."/>
            <person name="Oliveira U."/>
            <person name="Santos F.R."/>
            <person name="Vidigal T.H.D.A."/>
            <person name="Brescovit A.D."/>
            <person name="Santos A.J."/>
        </authorList>
    </citation>
    <scope>NUCLEOTIDE SEQUENCE</scope>
    <source>
        <tissue evidence="1">Shoot tissue taken approximately 20 cm above the soil surface</tissue>
    </source>
</reference>
<proteinExistence type="predicted"/>
<dbReference type="AlphaFoldDB" id="A0A0A8ZTK0"/>
<reference evidence="1" key="2">
    <citation type="journal article" date="2015" name="Data Brief">
        <title>Shoot transcriptome of the giant reed, Arundo donax.</title>
        <authorList>
            <person name="Barrero R.A."/>
            <person name="Guerrero F.D."/>
            <person name="Moolhuijzen P."/>
            <person name="Goolsby J.A."/>
            <person name="Tidwell J."/>
            <person name="Bellgard S.E."/>
            <person name="Bellgard M.I."/>
        </authorList>
    </citation>
    <scope>NUCLEOTIDE SEQUENCE</scope>
    <source>
        <tissue evidence="1">Shoot tissue taken approximately 20 cm above the soil surface</tissue>
    </source>
</reference>
<dbReference type="EMBL" id="GBRH01259753">
    <property type="protein sequence ID" value="JAD38142.1"/>
    <property type="molecule type" value="Transcribed_RNA"/>
</dbReference>
<protein>
    <submittedName>
        <fullName evidence="1">Uncharacterized protein</fullName>
    </submittedName>
</protein>
<evidence type="ECO:0000313" key="1">
    <source>
        <dbReference type="EMBL" id="JAD38142.1"/>
    </source>
</evidence>
<sequence length="32" mass="3681">MPPFPACFVWPCLSFPVVWAFGARIHAMFVKQ</sequence>
<name>A0A0A8ZTK0_ARUDO</name>
<organism evidence="1">
    <name type="scientific">Arundo donax</name>
    <name type="common">Giant reed</name>
    <name type="synonym">Donax arundinaceus</name>
    <dbReference type="NCBI Taxonomy" id="35708"/>
    <lineage>
        <taxon>Eukaryota</taxon>
        <taxon>Viridiplantae</taxon>
        <taxon>Streptophyta</taxon>
        <taxon>Embryophyta</taxon>
        <taxon>Tracheophyta</taxon>
        <taxon>Spermatophyta</taxon>
        <taxon>Magnoliopsida</taxon>
        <taxon>Liliopsida</taxon>
        <taxon>Poales</taxon>
        <taxon>Poaceae</taxon>
        <taxon>PACMAD clade</taxon>
        <taxon>Arundinoideae</taxon>
        <taxon>Arundineae</taxon>
        <taxon>Arundo</taxon>
    </lineage>
</organism>
<accession>A0A0A8ZTK0</accession>